<dbReference type="Gene3D" id="3.90.79.10">
    <property type="entry name" value="Nucleoside Triphosphate Pyrophosphohydrolase"/>
    <property type="match status" value="1"/>
</dbReference>
<dbReference type="GeneID" id="75828120"/>
<comment type="caution">
    <text evidence="1">The sequence shown here is derived from an EMBL/GenBank/DDBJ whole genome shotgun (WGS) entry which is preliminary data.</text>
</comment>
<protein>
    <submittedName>
        <fullName evidence="1">Uncharacterized protein</fullName>
    </submittedName>
</protein>
<name>A0A9Q0BFR1_9HYPO</name>
<evidence type="ECO:0000313" key="2">
    <source>
        <dbReference type="Proteomes" id="UP001055219"/>
    </source>
</evidence>
<evidence type="ECO:0000313" key="1">
    <source>
        <dbReference type="EMBL" id="KAI6783727.1"/>
    </source>
</evidence>
<reference evidence="1" key="1">
    <citation type="journal article" date="2021" name="J Fungi (Basel)">
        <title>Genomic and Metabolomic Analyses of the Marine Fungus Emericellopsis cladophorae: Insights into Saltwater Adaptability Mechanisms and Its Biosynthetic Potential.</title>
        <authorList>
            <person name="Goncalves M.F.M."/>
            <person name="Hilario S."/>
            <person name="Van de Peer Y."/>
            <person name="Esteves A.C."/>
            <person name="Alves A."/>
        </authorList>
    </citation>
    <scope>NUCLEOTIDE SEQUENCE</scope>
    <source>
        <strain evidence="1">MUM 19.33</strain>
    </source>
</reference>
<dbReference type="EMBL" id="JAGIXG020000006">
    <property type="protein sequence ID" value="KAI6783727.1"/>
    <property type="molecule type" value="Genomic_DNA"/>
</dbReference>
<dbReference type="OrthoDB" id="10261522at2759"/>
<organism evidence="1 2">
    <name type="scientific">Emericellopsis cladophorae</name>
    <dbReference type="NCBI Taxonomy" id="2686198"/>
    <lineage>
        <taxon>Eukaryota</taxon>
        <taxon>Fungi</taxon>
        <taxon>Dikarya</taxon>
        <taxon>Ascomycota</taxon>
        <taxon>Pezizomycotina</taxon>
        <taxon>Sordariomycetes</taxon>
        <taxon>Hypocreomycetidae</taxon>
        <taxon>Hypocreales</taxon>
        <taxon>Bionectriaceae</taxon>
        <taxon>Emericellopsis</taxon>
    </lineage>
</organism>
<reference evidence="1" key="2">
    <citation type="submission" date="2022-07" db="EMBL/GenBank/DDBJ databases">
        <authorList>
            <person name="Goncalves M.F.M."/>
            <person name="Hilario S."/>
            <person name="Van De Peer Y."/>
            <person name="Esteves A.C."/>
            <person name="Alves A."/>
        </authorList>
    </citation>
    <scope>NUCLEOTIDE SEQUENCE</scope>
    <source>
        <strain evidence="1">MUM 19.33</strain>
    </source>
</reference>
<sequence>MSADQSDTLAPIIKQWDNLSAEELEQGWKLMVLDYAQPVGFIPCNFVDLNRDRCNWEAVFDLDEGIKTMRLQAEPGPCEFERVTQVNQKLDYLCFLMRNTDGFNAGLAKWLESKERGFKADYHPIMLPPCGPQGLKVPSPIRGILGVLTAGIHVNAYTTDDEGAVTGLWVSERLKRKTFGGKYDQIIAGGMNPEDFQSVWFTFRHEAEEETKFICQSNSKIVWRGEGSAGYLIPVEELGPVDLTSTIYFCTKKNAEAGAAETGHIEPGIRFCFDLKLDNDVTPEPNAEDNSSKGICWLSVQQIKASLAEGPRLNVET</sequence>
<keyword evidence="2" id="KW-1185">Reference proteome</keyword>
<proteinExistence type="predicted"/>
<gene>
    <name evidence="1" type="ORF">J7T54_001603</name>
</gene>
<dbReference type="AlphaFoldDB" id="A0A9Q0BFR1"/>
<dbReference type="RefSeq" id="XP_051364583.1">
    <property type="nucleotide sequence ID" value="XM_051503616.1"/>
</dbReference>
<dbReference type="Proteomes" id="UP001055219">
    <property type="component" value="Unassembled WGS sequence"/>
</dbReference>
<accession>A0A9Q0BFR1</accession>